<keyword evidence="3" id="KW-1185">Reference proteome</keyword>
<keyword evidence="1" id="KW-1133">Transmembrane helix</keyword>
<organism evidence="2 3">
    <name type="scientific">Planctomyces bekefii</name>
    <dbReference type="NCBI Taxonomy" id="1653850"/>
    <lineage>
        <taxon>Bacteria</taxon>
        <taxon>Pseudomonadati</taxon>
        <taxon>Planctomycetota</taxon>
        <taxon>Planctomycetia</taxon>
        <taxon>Planctomycetales</taxon>
        <taxon>Planctomycetaceae</taxon>
        <taxon>Planctomyces</taxon>
    </lineage>
</organism>
<evidence type="ECO:0000313" key="3">
    <source>
        <dbReference type="Proteomes" id="UP000321083"/>
    </source>
</evidence>
<evidence type="ECO:0000313" key="2">
    <source>
        <dbReference type="EMBL" id="TWW09733.1"/>
    </source>
</evidence>
<keyword evidence="1" id="KW-0472">Membrane</keyword>
<feature type="transmembrane region" description="Helical" evidence="1">
    <location>
        <begin position="332"/>
        <end position="354"/>
    </location>
</feature>
<gene>
    <name evidence="2" type="ORF">E3A20_11360</name>
</gene>
<proteinExistence type="predicted"/>
<accession>A0A5C6M6D9</accession>
<comment type="caution">
    <text evidence="2">The sequence shown here is derived from an EMBL/GenBank/DDBJ whole genome shotgun (WGS) entry which is preliminary data.</text>
</comment>
<dbReference type="EMBL" id="SRHE01000191">
    <property type="protein sequence ID" value="TWW09733.1"/>
    <property type="molecule type" value="Genomic_DNA"/>
</dbReference>
<dbReference type="Proteomes" id="UP000321083">
    <property type="component" value="Unassembled WGS sequence"/>
</dbReference>
<reference evidence="2 3" key="1">
    <citation type="submission" date="2019-08" db="EMBL/GenBank/DDBJ databases">
        <title>100 year-old enigma solved: identification of Planctomyces bekefii, the type genus and species of the phylum Planctomycetes.</title>
        <authorList>
            <person name="Svetlana D.N."/>
            <person name="Overmann J."/>
        </authorList>
    </citation>
    <scope>NUCLEOTIDE SEQUENCE [LARGE SCALE GENOMIC DNA]</scope>
    <source>
        <strain evidence="2">Phe10_nw2017</strain>
    </source>
</reference>
<keyword evidence="1" id="KW-0812">Transmembrane</keyword>
<protein>
    <submittedName>
        <fullName evidence="2">Uncharacterized protein</fullName>
    </submittedName>
</protein>
<reference evidence="2 3" key="2">
    <citation type="submission" date="2019-08" db="EMBL/GenBank/DDBJ databases">
        <authorList>
            <person name="Henke P."/>
        </authorList>
    </citation>
    <scope>NUCLEOTIDE SEQUENCE [LARGE SCALE GENOMIC DNA]</scope>
    <source>
        <strain evidence="2">Phe10_nw2017</strain>
    </source>
</reference>
<feature type="transmembrane region" description="Helical" evidence="1">
    <location>
        <begin position="361"/>
        <end position="383"/>
    </location>
</feature>
<evidence type="ECO:0000256" key="1">
    <source>
        <dbReference type="SAM" id="Phobius"/>
    </source>
</evidence>
<sequence>MANPAEQTAKSLVVVTPSSGGLQYGRRLELPGRTSFDATWPVLVSGQKPQGLVDFRYLSFPGGVDDGIIRTRKDESELPSFSVLASEGPMGLAGYIPDNRDGAPVNDNLLGFTQAARYNKLTVAGLTSFLARDVSHHSECLEPLDALTIGDPRLANHPMACDAIRLWLQRGGRMFLPLDVVGEEVVRVLLGDSFPMTLVGETSATKVELVLNPDYSKAQYPVRTVTRTFPEPVRWLRIQPGAGEVIWTVDGWPVALRIPVGRGFVILTTIESAVFIESRGEAPNGAPPYTTIASCRRMLDTLFDFRPQPLIRQETAAAHAASQVGYQIPGRLTALLLLSIFPIALGLVGVAVLRRSAGEKLIWVVPALAAVSAVPALLAGISIRSVAPNTVLETRVMMAGTGARDVVSDGYTSVYVPSSLDLPISSDTGTILDAQAEAANQDYRRLVWEGAARSHWEHLNQPSGLKTYGLRAVRWSDQQYRIVGTFDEQGFVASLQAPGFEAAEDFLVAGLTPDRMRLAVVDGLLRATPQDILDPGQFWSTTLTTEEQRQRTGLMESVFDNKDRTEPFPAEQMVLCWEGSDQTLTDFQSENLRRSQNTLMMQPIRWKPPAAGAPITILSPFMSMRSIETQSGGFGGVYNNPRRQWVAMESASDTLIEYLLPEVCRPFRLDSAEMVLSIRAGSRKVRLLSGTPDNLQLITELDSPLGRLTIPIPAE</sequence>
<name>A0A5C6M6D9_9PLAN</name>
<dbReference type="AlphaFoldDB" id="A0A5C6M6D9"/>